<accession>A0A6A6V5J0</accession>
<dbReference type="EMBL" id="MU006588">
    <property type="protein sequence ID" value="KAF2744467.1"/>
    <property type="molecule type" value="Genomic_DNA"/>
</dbReference>
<evidence type="ECO:0000259" key="2">
    <source>
        <dbReference type="Pfam" id="PF20150"/>
    </source>
</evidence>
<sequence>MGDMNVPLRPTTGKLSGFGRRPDGTEPLYAFYPGALESLHLNSHSRSHLDTRRNMKSTTAASKTPRLRGGRDDNQKDIDFPLFPKLPEHIRKLIFTFATPPPRTHFVELHHFNPTAEPAPTVQLCYHPPLPALFRTCSEARYAAIEAQGGALLGFMSNAEGLQRFYFNPDYDILWLGHRFQLDYDYNAKTRQPTQYYMRVTETYMFNALEDLIPYYMQQWIRRVAVSFSGRDNYRQIANTLRWFQSLEVIYLIMDERKYVPYTTKKPGKATALARENGAVARTLMRALLKEERDEGYWEDWDEDVDQPREFIEEIRRRRRVVEVERVDFDTAFVDQEGWEWVDG</sequence>
<dbReference type="AlphaFoldDB" id="A0A6A6V5J0"/>
<dbReference type="InterPro" id="IPR045518">
    <property type="entry name" value="2EXR"/>
</dbReference>
<feature type="domain" description="2EXR" evidence="2">
    <location>
        <begin position="80"/>
        <end position="174"/>
    </location>
</feature>
<evidence type="ECO:0000313" key="3">
    <source>
        <dbReference type="EMBL" id="KAF2744467.1"/>
    </source>
</evidence>
<dbReference type="PANTHER" id="PTHR35910:SF6">
    <property type="entry name" value="2EXR DOMAIN-CONTAINING PROTEIN"/>
    <property type="match status" value="1"/>
</dbReference>
<evidence type="ECO:0000313" key="4">
    <source>
        <dbReference type="Proteomes" id="UP000799440"/>
    </source>
</evidence>
<gene>
    <name evidence="3" type="ORF">M011DRAFT_470327</name>
</gene>
<protein>
    <recommendedName>
        <fullName evidence="2">2EXR domain-containing protein</fullName>
    </recommendedName>
</protein>
<dbReference type="Proteomes" id="UP000799440">
    <property type="component" value="Unassembled WGS sequence"/>
</dbReference>
<feature type="region of interest" description="Disordered" evidence="1">
    <location>
        <begin position="1"/>
        <end position="21"/>
    </location>
</feature>
<keyword evidence="4" id="KW-1185">Reference proteome</keyword>
<name>A0A6A6V5J0_9PLEO</name>
<evidence type="ECO:0000256" key="1">
    <source>
        <dbReference type="SAM" id="MobiDB-lite"/>
    </source>
</evidence>
<proteinExistence type="predicted"/>
<feature type="region of interest" description="Disordered" evidence="1">
    <location>
        <begin position="43"/>
        <end position="76"/>
    </location>
</feature>
<reference evidence="3" key="1">
    <citation type="journal article" date="2020" name="Stud. Mycol.">
        <title>101 Dothideomycetes genomes: a test case for predicting lifestyles and emergence of pathogens.</title>
        <authorList>
            <person name="Haridas S."/>
            <person name="Albert R."/>
            <person name="Binder M."/>
            <person name="Bloem J."/>
            <person name="Labutti K."/>
            <person name="Salamov A."/>
            <person name="Andreopoulos B."/>
            <person name="Baker S."/>
            <person name="Barry K."/>
            <person name="Bills G."/>
            <person name="Bluhm B."/>
            <person name="Cannon C."/>
            <person name="Castanera R."/>
            <person name="Culley D."/>
            <person name="Daum C."/>
            <person name="Ezra D."/>
            <person name="Gonzalez J."/>
            <person name="Henrissat B."/>
            <person name="Kuo A."/>
            <person name="Liang C."/>
            <person name="Lipzen A."/>
            <person name="Lutzoni F."/>
            <person name="Magnuson J."/>
            <person name="Mondo S."/>
            <person name="Nolan M."/>
            <person name="Ohm R."/>
            <person name="Pangilinan J."/>
            <person name="Park H.-J."/>
            <person name="Ramirez L."/>
            <person name="Alfaro M."/>
            <person name="Sun H."/>
            <person name="Tritt A."/>
            <person name="Yoshinaga Y."/>
            <person name="Zwiers L.-H."/>
            <person name="Turgeon B."/>
            <person name="Goodwin S."/>
            <person name="Spatafora J."/>
            <person name="Crous P."/>
            <person name="Grigoriev I."/>
        </authorList>
    </citation>
    <scope>NUCLEOTIDE SEQUENCE</scope>
    <source>
        <strain evidence="3">CBS 119925</strain>
    </source>
</reference>
<dbReference type="Pfam" id="PF20150">
    <property type="entry name" value="2EXR"/>
    <property type="match status" value="1"/>
</dbReference>
<organism evidence="3 4">
    <name type="scientific">Sporormia fimetaria CBS 119925</name>
    <dbReference type="NCBI Taxonomy" id="1340428"/>
    <lineage>
        <taxon>Eukaryota</taxon>
        <taxon>Fungi</taxon>
        <taxon>Dikarya</taxon>
        <taxon>Ascomycota</taxon>
        <taxon>Pezizomycotina</taxon>
        <taxon>Dothideomycetes</taxon>
        <taxon>Pleosporomycetidae</taxon>
        <taxon>Pleosporales</taxon>
        <taxon>Sporormiaceae</taxon>
        <taxon>Sporormia</taxon>
    </lineage>
</organism>
<dbReference type="OrthoDB" id="3473305at2759"/>
<dbReference type="PANTHER" id="PTHR35910">
    <property type="entry name" value="2EXR DOMAIN-CONTAINING PROTEIN"/>
    <property type="match status" value="1"/>
</dbReference>